<dbReference type="InterPro" id="IPR000160">
    <property type="entry name" value="GGDEF_dom"/>
</dbReference>
<feature type="transmembrane region" description="Helical" evidence="1">
    <location>
        <begin position="149"/>
        <end position="169"/>
    </location>
</feature>
<dbReference type="InterPro" id="IPR029787">
    <property type="entry name" value="Nucleotide_cyclase"/>
</dbReference>
<feature type="domain" description="GGDEF" evidence="2">
    <location>
        <begin position="212"/>
        <end position="345"/>
    </location>
</feature>
<dbReference type="CDD" id="cd01949">
    <property type="entry name" value="GGDEF"/>
    <property type="match status" value="1"/>
</dbReference>
<dbReference type="Gene3D" id="3.30.70.270">
    <property type="match status" value="1"/>
</dbReference>
<keyword evidence="1" id="KW-0472">Membrane</keyword>
<dbReference type="InterPro" id="IPR043128">
    <property type="entry name" value="Rev_trsase/Diguanyl_cyclase"/>
</dbReference>
<feature type="transmembrane region" description="Helical" evidence="1">
    <location>
        <begin position="34"/>
        <end position="53"/>
    </location>
</feature>
<dbReference type="PANTHER" id="PTHR45138">
    <property type="entry name" value="REGULATORY COMPONENTS OF SENSORY TRANSDUCTION SYSTEM"/>
    <property type="match status" value="1"/>
</dbReference>
<feature type="transmembrane region" description="Helical" evidence="1">
    <location>
        <begin position="5"/>
        <end position="22"/>
    </location>
</feature>
<feature type="transmembrane region" description="Helical" evidence="1">
    <location>
        <begin position="123"/>
        <end position="143"/>
    </location>
</feature>
<sequence length="347" mass="39188">MLIDFVLNISLTISGIYLFHRIQYTEDSAKLSSPLFQVTLMITLAVLLLFVPIDYRGYSFSLFFVPMLLIQSKIYIKIAGMLIVAAAHYFLTGHGLVEIAIFAGLYLVVIFTIPFFKSLNTHIITWFNLVFTILFLTGIHFFIEPLILMQFIIVGAMSSAVMVTASTMYQDINSMVKVLNRLNTEDYTDHLTQLGNIKALDNEVNRLNNKTETISMLLIDIDHFKVINDMHDYTSGDAVIKQITGLLKNYVPTGGSIYRNSGEEFSMIIPDISFDRTVRLGEAIRNAVENTNFHVGENEVIKLTVSVGIGFKTPETTRRQLFKDADNMLHAAKKMGQNQVMFSPVIK</sequence>
<dbReference type="SMART" id="SM00267">
    <property type="entry name" value="GGDEF"/>
    <property type="match status" value="1"/>
</dbReference>
<keyword evidence="1" id="KW-1133">Transmembrane helix</keyword>
<dbReference type="GO" id="GO:1902201">
    <property type="term" value="P:negative regulation of bacterial-type flagellum-dependent cell motility"/>
    <property type="evidence" value="ECO:0007669"/>
    <property type="project" value="TreeGrafter"/>
</dbReference>
<dbReference type="GO" id="GO:0043709">
    <property type="term" value="P:cell adhesion involved in single-species biofilm formation"/>
    <property type="evidence" value="ECO:0007669"/>
    <property type="project" value="TreeGrafter"/>
</dbReference>
<feature type="transmembrane region" description="Helical" evidence="1">
    <location>
        <begin position="97"/>
        <end position="116"/>
    </location>
</feature>
<evidence type="ECO:0000259" key="2">
    <source>
        <dbReference type="PROSITE" id="PS50887"/>
    </source>
</evidence>
<dbReference type="AlphaFoldDB" id="A0A1G9GCV8"/>
<dbReference type="SUPFAM" id="SSF55073">
    <property type="entry name" value="Nucleotide cyclase"/>
    <property type="match status" value="1"/>
</dbReference>
<evidence type="ECO:0000313" key="4">
    <source>
        <dbReference type="Proteomes" id="UP000199008"/>
    </source>
</evidence>
<dbReference type="PANTHER" id="PTHR45138:SF9">
    <property type="entry name" value="DIGUANYLATE CYCLASE DGCM-RELATED"/>
    <property type="match status" value="1"/>
</dbReference>
<dbReference type="OrthoDB" id="9759607at2"/>
<protein>
    <submittedName>
        <fullName evidence="3">Diguanylate cyclase (GGDEF) domain-containing protein</fullName>
    </submittedName>
</protein>
<dbReference type="GO" id="GO:0005886">
    <property type="term" value="C:plasma membrane"/>
    <property type="evidence" value="ECO:0007669"/>
    <property type="project" value="TreeGrafter"/>
</dbReference>
<reference evidence="4" key="1">
    <citation type="submission" date="2016-10" db="EMBL/GenBank/DDBJ databases">
        <authorList>
            <person name="Varghese N."/>
            <person name="Submissions S."/>
        </authorList>
    </citation>
    <scope>NUCLEOTIDE SEQUENCE [LARGE SCALE GENOMIC DNA]</scope>
    <source>
        <strain evidence="4">CGMCC 1.8895</strain>
    </source>
</reference>
<dbReference type="GO" id="GO:0052621">
    <property type="term" value="F:diguanylate cyclase activity"/>
    <property type="evidence" value="ECO:0007669"/>
    <property type="project" value="TreeGrafter"/>
</dbReference>
<keyword evidence="1" id="KW-0812">Transmembrane</keyword>
<dbReference type="STRING" id="576118.SAMN05216216_11658"/>
<proteinExistence type="predicted"/>
<dbReference type="Pfam" id="PF00990">
    <property type="entry name" value="GGDEF"/>
    <property type="match status" value="1"/>
</dbReference>
<keyword evidence="4" id="KW-1185">Reference proteome</keyword>
<gene>
    <name evidence="3" type="ORF">SAMN05216216_11658</name>
</gene>
<name>A0A1G9GCV8_9BACL</name>
<dbReference type="EMBL" id="FNFY01000016">
    <property type="protein sequence ID" value="SDK98548.1"/>
    <property type="molecule type" value="Genomic_DNA"/>
</dbReference>
<evidence type="ECO:0000256" key="1">
    <source>
        <dbReference type="SAM" id="Phobius"/>
    </source>
</evidence>
<dbReference type="InterPro" id="IPR050469">
    <property type="entry name" value="Diguanylate_Cyclase"/>
</dbReference>
<dbReference type="PROSITE" id="PS50887">
    <property type="entry name" value="GGDEF"/>
    <property type="match status" value="1"/>
</dbReference>
<accession>A0A1G9GCV8</accession>
<dbReference type="NCBIfam" id="TIGR00254">
    <property type="entry name" value="GGDEF"/>
    <property type="match status" value="1"/>
</dbReference>
<evidence type="ECO:0000313" key="3">
    <source>
        <dbReference type="EMBL" id="SDK98548.1"/>
    </source>
</evidence>
<dbReference type="Proteomes" id="UP000199008">
    <property type="component" value="Unassembled WGS sequence"/>
</dbReference>
<organism evidence="3 4">
    <name type="scientific">Lacicoccus qingdaonensis</name>
    <dbReference type="NCBI Taxonomy" id="576118"/>
    <lineage>
        <taxon>Bacteria</taxon>
        <taxon>Bacillati</taxon>
        <taxon>Bacillota</taxon>
        <taxon>Bacilli</taxon>
        <taxon>Bacillales</taxon>
        <taxon>Salinicoccaceae</taxon>
        <taxon>Lacicoccus</taxon>
    </lineage>
</organism>
<dbReference type="RefSeq" id="WP_092986870.1">
    <property type="nucleotide sequence ID" value="NZ_FNFY01000016.1"/>
</dbReference>